<dbReference type="GO" id="GO:0046872">
    <property type="term" value="F:metal ion binding"/>
    <property type="evidence" value="ECO:0007669"/>
    <property type="project" value="UniProtKB-KW"/>
</dbReference>
<dbReference type="Gene3D" id="3.30.420.10">
    <property type="entry name" value="Ribonuclease H-like superfamily/Ribonuclease H"/>
    <property type="match status" value="1"/>
</dbReference>
<keyword evidence="5" id="KW-0540">Nuclease</keyword>
<evidence type="ECO:0000256" key="1">
    <source>
        <dbReference type="ARBA" id="ARBA00001936"/>
    </source>
</evidence>
<dbReference type="InterPro" id="IPR051132">
    <property type="entry name" value="3-5_Exonuclease_domain"/>
</dbReference>
<dbReference type="SMART" id="SM00474">
    <property type="entry name" value="35EXOc"/>
    <property type="match status" value="1"/>
</dbReference>
<evidence type="ECO:0000256" key="7">
    <source>
        <dbReference type="ARBA" id="ARBA00022801"/>
    </source>
</evidence>
<keyword evidence="7" id="KW-0378">Hydrolase</keyword>
<evidence type="ECO:0000256" key="4">
    <source>
        <dbReference type="ARBA" id="ARBA00022692"/>
    </source>
</evidence>
<evidence type="ECO:0000313" key="18">
    <source>
        <dbReference type="Proteomes" id="UP001107558"/>
    </source>
</evidence>
<keyword evidence="11 15" id="KW-0472">Membrane</keyword>
<keyword evidence="18" id="KW-1185">Reference proteome</keyword>
<dbReference type="PANTHER" id="PTHR13620">
    <property type="entry name" value="3-5 EXONUCLEASE"/>
    <property type="match status" value="1"/>
</dbReference>
<feature type="transmembrane region" description="Helical" evidence="15">
    <location>
        <begin position="12"/>
        <end position="30"/>
    </location>
</feature>
<evidence type="ECO:0000256" key="3">
    <source>
        <dbReference type="ARBA" id="ARBA00004325"/>
    </source>
</evidence>
<evidence type="ECO:0000256" key="6">
    <source>
        <dbReference type="ARBA" id="ARBA00022723"/>
    </source>
</evidence>
<comment type="cofactor">
    <cofactor evidence="1">
        <name>Mn(2+)</name>
        <dbReference type="ChEBI" id="CHEBI:29035"/>
    </cofactor>
</comment>
<dbReference type="Pfam" id="PF01612">
    <property type="entry name" value="DNA_pol_A_exo1"/>
    <property type="match status" value="1"/>
</dbReference>
<comment type="caution">
    <text evidence="17">The sequence shown here is derived from an EMBL/GenBank/DDBJ whole genome shotgun (WGS) entry which is preliminary data.</text>
</comment>
<dbReference type="GO" id="GO:0003676">
    <property type="term" value="F:nucleic acid binding"/>
    <property type="evidence" value="ECO:0007669"/>
    <property type="project" value="InterPro"/>
</dbReference>
<evidence type="ECO:0000313" key="17">
    <source>
        <dbReference type="EMBL" id="KAG5683740.1"/>
    </source>
</evidence>
<dbReference type="InterPro" id="IPR002562">
    <property type="entry name" value="3'-5'_exonuclease_dom"/>
</dbReference>
<dbReference type="FunFam" id="3.30.420.10:FF:000041">
    <property type="entry name" value="Exonuclease 3'-5' domain containing 2"/>
    <property type="match status" value="1"/>
</dbReference>
<feature type="domain" description="3'-5' exonuclease" evidence="16">
    <location>
        <begin position="58"/>
        <end position="233"/>
    </location>
</feature>
<reference evidence="17" key="1">
    <citation type="submission" date="2021-03" db="EMBL/GenBank/DDBJ databases">
        <title>Chromosome level genome of the anhydrobiotic midge Polypedilum vanderplanki.</title>
        <authorList>
            <person name="Yoshida Y."/>
            <person name="Kikawada T."/>
            <person name="Gusev O."/>
        </authorList>
    </citation>
    <scope>NUCLEOTIDE SEQUENCE</scope>
    <source>
        <strain evidence="17">NIAS01</strain>
        <tissue evidence="17">Whole body or cell culture</tissue>
    </source>
</reference>
<dbReference type="Proteomes" id="UP001107558">
    <property type="component" value="Chromosome 1"/>
</dbReference>
<dbReference type="GO" id="GO:0006310">
    <property type="term" value="P:DNA recombination"/>
    <property type="evidence" value="ECO:0007669"/>
    <property type="project" value="UniProtKB-ARBA"/>
</dbReference>
<feature type="region of interest" description="Disordered" evidence="14">
    <location>
        <begin position="693"/>
        <end position="715"/>
    </location>
</feature>
<keyword evidence="6" id="KW-0479">Metal-binding</keyword>
<dbReference type="OrthoDB" id="1920326at2759"/>
<comment type="subcellular location">
    <subcellularLocation>
        <location evidence="3">Mitochondrion membrane</location>
    </subcellularLocation>
</comment>
<dbReference type="InterPro" id="IPR036397">
    <property type="entry name" value="RNaseH_sf"/>
</dbReference>
<evidence type="ECO:0000256" key="10">
    <source>
        <dbReference type="ARBA" id="ARBA00023128"/>
    </source>
</evidence>
<keyword evidence="9 15" id="KW-1133">Transmembrane helix</keyword>
<proteinExistence type="inferred from homology"/>
<name>A0A9J6CPB4_POLVA</name>
<keyword evidence="4 15" id="KW-0812">Transmembrane</keyword>
<keyword evidence="8" id="KW-0269">Exonuclease</keyword>
<dbReference type="GO" id="GO:0000175">
    <property type="term" value="F:3'-5'-RNA exonuclease activity"/>
    <property type="evidence" value="ECO:0007669"/>
    <property type="project" value="UniProtKB-ARBA"/>
</dbReference>
<evidence type="ECO:0000256" key="9">
    <source>
        <dbReference type="ARBA" id="ARBA00022989"/>
    </source>
</evidence>
<feature type="compositionally biased region" description="Basic and acidic residues" evidence="14">
    <location>
        <begin position="602"/>
        <end position="614"/>
    </location>
</feature>
<protein>
    <recommendedName>
        <fullName evidence="13">Exonuclease 3'-5' domain-containing protein 2</fullName>
    </recommendedName>
</protein>
<sequence length="728" mass="83216">MNTHKSDKVAKVLLAAAGIGVSTFLIVRYHKQIFNKFTKAKNLVLYDFAKLQRKSFDVHIVNGANDCARYVKTLEDHCKEFNVLGFDCEWVTVNNERRKVALIQLCSGEGYCVLFRVCKFSTIPLELRMILENPEIIKIGVSCNEDAKNLMNDYSIKMNGAFDLRFLAILASHKAEGLAKLSKSILNIELDKNWRITCSDWEITELSKEQIDYAAKDAFVAVEIFKKLYAKVRPYSNTPSSILQFCDKYTDISFKNKLAQMNLDPVNENNENKLLSYSKKQKDINKILKRSYTTRTTPLYDNCLLLAPDGELLCTCDKKKAEWYIWKNLATEVTREPSLTVRLNFEPAGRAVGETGEYYQTARANRCCVCGKEQDLIRKNVVPHEYRKFFPPVMKDKTSHDVLLLCVQCHQMSNISDIKIRKMLEEKCNAPLKNLPLNDDDMRNFRVVQRAAKALLVDISKIPENRVAELKEVVQKAYPNDELTDDLLREIMQQRAPDAIHNSSHSKIVVDYYKSHEGIIALEKLFRQHFLDAMQPKFMPKLWDVNHNASRLEIRAMENRVKPEDLKVAGVDEKIIQNMQPSIVISQVETNNNSVENGESNSVKEDNVEVKDNNNVKTDNNSVKGDDEFDNMSMASFYSVAAGSTKMDQTDDERYFSDSATIASFYETIRSDNSTSDLTEFQSFQNSRENLDELDDSDASTIGSPDFPLSDDDDDTEVEEEIIAKKIL</sequence>
<dbReference type="GO" id="GO:0031966">
    <property type="term" value="C:mitochondrial membrane"/>
    <property type="evidence" value="ECO:0007669"/>
    <property type="project" value="UniProtKB-SubCell"/>
</dbReference>
<dbReference type="PANTHER" id="PTHR13620:SF104">
    <property type="entry name" value="EXONUCLEASE 3'-5' DOMAIN-CONTAINING PROTEIN 2"/>
    <property type="match status" value="1"/>
</dbReference>
<dbReference type="EMBL" id="JADBJN010000001">
    <property type="protein sequence ID" value="KAG5683740.1"/>
    <property type="molecule type" value="Genomic_DNA"/>
</dbReference>
<evidence type="ECO:0000256" key="5">
    <source>
        <dbReference type="ARBA" id="ARBA00022722"/>
    </source>
</evidence>
<accession>A0A9J6CPB4</accession>
<evidence type="ECO:0000256" key="15">
    <source>
        <dbReference type="SAM" id="Phobius"/>
    </source>
</evidence>
<evidence type="ECO:0000259" key="16">
    <source>
        <dbReference type="SMART" id="SM00474"/>
    </source>
</evidence>
<comment type="cofactor">
    <cofactor evidence="2">
        <name>Mg(2+)</name>
        <dbReference type="ChEBI" id="CHEBI:18420"/>
    </cofactor>
</comment>
<evidence type="ECO:0000256" key="12">
    <source>
        <dbReference type="ARBA" id="ARBA00061005"/>
    </source>
</evidence>
<evidence type="ECO:0000256" key="14">
    <source>
        <dbReference type="SAM" id="MobiDB-lite"/>
    </source>
</evidence>
<evidence type="ECO:0000256" key="13">
    <source>
        <dbReference type="ARBA" id="ARBA00069878"/>
    </source>
</evidence>
<dbReference type="SUPFAM" id="SSF53098">
    <property type="entry name" value="Ribonuclease H-like"/>
    <property type="match status" value="1"/>
</dbReference>
<dbReference type="AlphaFoldDB" id="A0A9J6CPB4"/>
<comment type="similarity">
    <text evidence="12">Belongs to the EXD2 family.</text>
</comment>
<organism evidence="17 18">
    <name type="scientific">Polypedilum vanderplanki</name>
    <name type="common">Sleeping chironomid midge</name>
    <dbReference type="NCBI Taxonomy" id="319348"/>
    <lineage>
        <taxon>Eukaryota</taxon>
        <taxon>Metazoa</taxon>
        <taxon>Ecdysozoa</taxon>
        <taxon>Arthropoda</taxon>
        <taxon>Hexapoda</taxon>
        <taxon>Insecta</taxon>
        <taxon>Pterygota</taxon>
        <taxon>Neoptera</taxon>
        <taxon>Endopterygota</taxon>
        <taxon>Diptera</taxon>
        <taxon>Nematocera</taxon>
        <taxon>Chironomoidea</taxon>
        <taxon>Chironomidae</taxon>
        <taxon>Chironominae</taxon>
        <taxon>Polypedilum</taxon>
        <taxon>Polypedilum</taxon>
    </lineage>
</organism>
<dbReference type="InterPro" id="IPR012337">
    <property type="entry name" value="RNaseH-like_sf"/>
</dbReference>
<dbReference type="GO" id="GO:0005634">
    <property type="term" value="C:nucleus"/>
    <property type="evidence" value="ECO:0007669"/>
    <property type="project" value="TreeGrafter"/>
</dbReference>
<evidence type="ECO:0000256" key="8">
    <source>
        <dbReference type="ARBA" id="ARBA00022839"/>
    </source>
</evidence>
<evidence type="ECO:0000256" key="11">
    <source>
        <dbReference type="ARBA" id="ARBA00023136"/>
    </source>
</evidence>
<gene>
    <name evidence="17" type="ORF">PVAND_013005</name>
</gene>
<evidence type="ECO:0000256" key="2">
    <source>
        <dbReference type="ARBA" id="ARBA00001946"/>
    </source>
</evidence>
<feature type="region of interest" description="Disordered" evidence="14">
    <location>
        <begin position="593"/>
        <end position="628"/>
    </location>
</feature>
<dbReference type="CDD" id="cd06141">
    <property type="entry name" value="WRN_exo"/>
    <property type="match status" value="1"/>
</dbReference>
<keyword evidence="10" id="KW-0496">Mitochondrion</keyword>